<reference evidence="1 2" key="1">
    <citation type="submission" date="2012-06" db="EMBL/GenBank/DDBJ databases">
        <title>Finished chromosome of genome of Oscillatoria acuminata PCC 6304.</title>
        <authorList>
            <consortium name="US DOE Joint Genome Institute"/>
            <person name="Gugger M."/>
            <person name="Coursin T."/>
            <person name="Rippka R."/>
            <person name="Tandeau De Marsac N."/>
            <person name="Huntemann M."/>
            <person name="Wei C.-L."/>
            <person name="Han J."/>
            <person name="Detter J.C."/>
            <person name="Han C."/>
            <person name="Tapia R."/>
            <person name="Davenport K."/>
            <person name="Daligault H."/>
            <person name="Erkkila T."/>
            <person name="Gu W."/>
            <person name="Munk A.C.C."/>
            <person name="Teshima H."/>
            <person name="Xu Y."/>
            <person name="Chain P."/>
            <person name="Chen A."/>
            <person name="Krypides N."/>
            <person name="Mavromatis K."/>
            <person name="Markowitz V."/>
            <person name="Szeto E."/>
            <person name="Ivanova N."/>
            <person name="Mikhailova N."/>
            <person name="Ovchinnikova G."/>
            <person name="Pagani I."/>
            <person name="Pati A."/>
            <person name="Goodwin L."/>
            <person name="Peters L."/>
            <person name="Pitluck S."/>
            <person name="Woyke T."/>
            <person name="Kerfeld C."/>
        </authorList>
    </citation>
    <scope>NUCLEOTIDE SEQUENCE [LARGE SCALE GENOMIC DNA]</scope>
    <source>
        <strain evidence="1 2">PCC 6304</strain>
    </source>
</reference>
<dbReference type="InParanoid" id="K9TCV8"/>
<evidence type="ECO:0000313" key="1">
    <source>
        <dbReference type="EMBL" id="AFY79819.1"/>
    </source>
</evidence>
<dbReference type="Proteomes" id="UP000010367">
    <property type="component" value="Chromosome"/>
</dbReference>
<dbReference type="HOGENOM" id="CLU_2396779_0_0_3"/>
<evidence type="ECO:0000313" key="2">
    <source>
        <dbReference type="Proteomes" id="UP000010367"/>
    </source>
</evidence>
<dbReference type="KEGG" id="oac:Oscil6304_0060"/>
<name>K9TCV8_9CYAN</name>
<organism evidence="1 2">
    <name type="scientific">Oscillatoria acuminata PCC 6304</name>
    <dbReference type="NCBI Taxonomy" id="56110"/>
    <lineage>
        <taxon>Bacteria</taxon>
        <taxon>Bacillati</taxon>
        <taxon>Cyanobacteriota</taxon>
        <taxon>Cyanophyceae</taxon>
        <taxon>Oscillatoriophycideae</taxon>
        <taxon>Oscillatoriales</taxon>
        <taxon>Oscillatoriaceae</taxon>
        <taxon>Oscillatoria</taxon>
    </lineage>
</organism>
<proteinExistence type="predicted"/>
<keyword evidence="2" id="KW-1185">Reference proteome</keyword>
<accession>K9TCV8</accession>
<sequence length="93" mass="10879">MVRISKRLNGSGVRPEPTALSQSLSLGTFFLRKNSSSHPLVWRDRGTMDMTLNEHKAKSIRDWHPLFCFYYIESKKFLRDRAIPRIALGTQKW</sequence>
<gene>
    <name evidence="1" type="ORF">Oscil6304_0060</name>
</gene>
<dbReference type="AlphaFoldDB" id="K9TCV8"/>
<protein>
    <submittedName>
        <fullName evidence="1">Uncharacterized protein</fullName>
    </submittedName>
</protein>
<dbReference type="EMBL" id="CP003607">
    <property type="protein sequence ID" value="AFY79819.1"/>
    <property type="molecule type" value="Genomic_DNA"/>
</dbReference>